<accession>A0AAV4X879</accession>
<sequence length="120" mass="14290">MFPGKDEVIKNFEKLRQAQKQLYAELLNVEVQLQEYKIYQNRMEVLKTLRSSDPAQKCFRLQSDVLVEKTVKDVFPAVVLEKEKMEKTLEELRVAIQEKSRVVQEYQSHHRIRVLLEQQA</sequence>
<dbReference type="GO" id="GO:0006457">
    <property type="term" value="P:protein folding"/>
    <property type="evidence" value="ECO:0007669"/>
    <property type="project" value="InterPro"/>
</dbReference>
<protein>
    <recommendedName>
        <fullName evidence="8">Prefoldin subunit 6</fullName>
    </recommendedName>
</protein>
<feature type="coiled-coil region" evidence="5">
    <location>
        <begin position="82"/>
        <end position="109"/>
    </location>
</feature>
<proteinExistence type="inferred from homology"/>
<dbReference type="EMBL" id="BPLR01000011">
    <property type="protein sequence ID" value="GIY91437.1"/>
    <property type="molecule type" value="Genomic_DNA"/>
</dbReference>
<keyword evidence="3" id="KW-0143">Chaperone</keyword>
<evidence type="ECO:0000313" key="7">
    <source>
        <dbReference type="Proteomes" id="UP001054945"/>
    </source>
</evidence>
<evidence type="ECO:0000256" key="5">
    <source>
        <dbReference type="SAM" id="Coils"/>
    </source>
</evidence>
<evidence type="ECO:0000313" key="6">
    <source>
        <dbReference type="EMBL" id="GIY91437.1"/>
    </source>
</evidence>
<comment type="caution">
    <text evidence="6">The sequence shown here is derived from an EMBL/GenBank/DDBJ whole genome shotgun (WGS) entry which is preliminary data.</text>
</comment>
<dbReference type="GO" id="GO:0051082">
    <property type="term" value="F:unfolded protein binding"/>
    <property type="evidence" value="ECO:0007669"/>
    <property type="project" value="InterPro"/>
</dbReference>
<evidence type="ECO:0008006" key="8">
    <source>
        <dbReference type="Google" id="ProtNLM"/>
    </source>
</evidence>
<evidence type="ECO:0000256" key="1">
    <source>
        <dbReference type="ARBA" id="ARBA00008045"/>
    </source>
</evidence>
<evidence type="ECO:0000256" key="3">
    <source>
        <dbReference type="ARBA" id="ARBA00023186"/>
    </source>
</evidence>
<dbReference type="InterPro" id="IPR027235">
    <property type="entry name" value="PFD2"/>
</dbReference>
<organism evidence="6 7">
    <name type="scientific">Caerostris extrusa</name>
    <name type="common">Bark spider</name>
    <name type="synonym">Caerostris bankana</name>
    <dbReference type="NCBI Taxonomy" id="172846"/>
    <lineage>
        <taxon>Eukaryota</taxon>
        <taxon>Metazoa</taxon>
        <taxon>Ecdysozoa</taxon>
        <taxon>Arthropoda</taxon>
        <taxon>Chelicerata</taxon>
        <taxon>Arachnida</taxon>
        <taxon>Araneae</taxon>
        <taxon>Araneomorphae</taxon>
        <taxon>Entelegynae</taxon>
        <taxon>Araneoidea</taxon>
        <taxon>Araneidae</taxon>
        <taxon>Caerostris</taxon>
    </lineage>
</organism>
<dbReference type="Proteomes" id="UP001054945">
    <property type="component" value="Unassembled WGS sequence"/>
</dbReference>
<comment type="similarity">
    <text evidence="1">Belongs to the prefoldin subunit beta family.</text>
</comment>
<dbReference type="AlphaFoldDB" id="A0AAV4X879"/>
<dbReference type="Gene3D" id="1.10.287.370">
    <property type="match status" value="1"/>
</dbReference>
<comment type="subunit">
    <text evidence="2">Heterohexamer of two PFD-alpha type and four PFD-beta type subunits.</text>
</comment>
<dbReference type="InterPro" id="IPR009053">
    <property type="entry name" value="Prefoldin"/>
</dbReference>
<comment type="function">
    <text evidence="4">Binds specifically to cytosolic chaperonin (c-CPN) and transfers target proteins to it. Binds to nascent polypeptide chain and promotes folding in an environment in which there are many competing pathways for nonnative proteins.</text>
</comment>
<dbReference type="SUPFAM" id="SSF46579">
    <property type="entry name" value="Prefoldin"/>
    <property type="match status" value="1"/>
</dbReference>
<evidence type="ECO:0000256" key="4">
    <source>
        <dbReference type="ARBA" id="ARBA00024667"/>
    </source>
</evidence>
<dbReference type="GO" id="GO:0016272">
    <property type="term" value="C:prefoldin complex"/>
    <property type="evidence" value="ECO:0007669"/>
    <property type="project" value="InterPro"/>
</dbReference>
<dbReference type="InterPro" id="IPR002777">
    <property type="entry name" value="PFD_beta-like"/>
</dbReference>
<evidence type="ECO:0000256" key="2">
    <source>
        <dbReference type="ARBA" id="ARBA00011695"/>
    </source>
</evidence>
<gene>
    <name evidence="6" type="primary">AVEN_109511_1</name>
    <name evidence="6" type="ORF">CEXT_671621</name>
</gene>
<dbReference type="Pfam" id="PF01920">
    <property type="entry name" value="Prefoldin_2"/>
    <property type="match status" value="1"/>
</dbReference>
<reference evidence="6 7" key="1">
    <citation type="submission" date="2021-06" db="EMBL/GenBank/DDBJ databases">
        <title>Caerostris extrusa draft genome.</title>
        <authorList>
            <person name="Kono N."/>
            <person name="Arakawa K."/>
        </authorList>
    </citation>
    <scope>NUCLEOTIDE SEQUENCE [LARGE SCALE GENOMIC DNA]</scope>
</reference>
<dbReference type="PANTHER" id="PTHR13303">
    <property type="entry name" value="PREFOLDIN SUBUNIT 2"/>
    <property type="match status" value="1"/>
</dbReference>
<name>A0AAV4X879_CAEEX</name>
<keyword evidence="7" id="KW-1185">Reference proteome</keyword>
<keyword evidence="5" id="KW-0175">Coiled coil</keyword>